<evidence type="ECO:0000313" key="3">
    <source>
        <dbReference type="EMBL" id="KAF6814314.1"/>
    </source>
</evidence>
<accession>A0A8H6JJC1</accession>
<keyword evidence="2" id="KW-1133">Transmembrane helix</keyword>
<dbReference type="AlphaFoldDB" id="A0A8H6JJC1"/>
<protein>
    <submittedName>
        <fullName evidence="3">Uncharacterized protein</fullName>
    </submittedName>
</protein>
<organism evidence="3 4">
    <name type="scientific">Colletotrichum plurivorum</name>
    <dbReference type="NCBI Taxonomy" id="2175906"/>
    <lineage>
        <taxon>Eukaryota</taxon>
        <taxon>Fungi</taxon>
        <taxon>Dikarya</taxon>
        <taxon>Ascomycota</taxon>
        <taxon>Pezizomycotina</taxon>
        <taxon>Sordariomycetes</taxon>
        <taxon>Hypocreomycetidae</taxon>
        <taxon>Glomerellales</taxon>
        <taxon>Glomerellaceae</taxon>
        <taxon>Colletotrichum</taxon>
        <taxon>Colletotrichum orchidearum species complex</taxon>
    </lineage>
</organism>
<keyword evidence="2" id="KW-0812">Transmembrane</keyword>
<reference evidence="3" key="1">
    <citation type="journal article" date="2020" name="Phytopathology">
        <title>Genome Sequence Resources of Colletotrichum truncatum, C. plurivorum, C. musicola, and C. sojae: Four Species Pathogenic to Soybean (Glycine max).</title>
        <authorList>
            <person name="Rogerio F."/>
            <person name="Boufleur T.R."/>
            <person name="Ciampi-Guillardi M."/>
            <person name="Sukno S.A."/>
            <person name="Thon M.R."/>
            <person name="Massola Junior N.S."/>
            <person name="Baroncelli R."/>
        </authorList>
    </citation>
    <scope>NUCLEOTIDE SEQUENCE</scope>
    <source>
        <strain evidence="3">LFN00145</strain>
    </source>
</reference>
<evidence type="ECO:0000313" key="4">
    <source>
        <dbReference type="Proteomes" id="UP000654918"/>
    </source>
</evidence>
<evidence type="ECO:0000256" key="2">
    <source>
        <dbReference type="SAM" id="Phobius"/>
    </source>
</evidence>
<evidence type="ECO:0000256" key="1">
    <source>
        <dbReference type="SAM" id="MobiDB-lite"/>
    </source>
</evidence>
<keyword evidence="4" id="KW-1185">Reference proteome</keyword>
<comment type="caution">
    <text evidence="3">The sequence shown here is derived from an EMBL/GenBank/DDBJ whole genome shotgun (WGS) entry which is preliminary data.</text>
</comment>
<sequence>MDKYINGKDRLEDEYESGKKTVQVIGGGIIAVIVVVVVLVISSLVAGCCIYSRRQDQKRRRELEMKKYMGENRSSVGSSNQASTNTASGYGQGTYLGYGGYNNTTQGYGYGNGYSSTKGNAGQADASTNPPAYTAGSGEAPTSHGASHA</sequence>
<feature type="region of interest" description="Disordered" evidence="1">
    <location>
        <begin position="119"/>
        <end position="149"/>
    </location>
</feature>
<feature type="transmembrane region" description="Helical" evidence="2">
    <location>
        <begin position="24"/>
        <end position="51"/>
    </location>
</feature>
<gene>
    <name evidence="3" type="ORF">CPLU01_14430</name>
</gene>
<dbReference type="EMBL" id="WIGO01000383">
    <property type="protein sequence ID" value="KAF6814314.1"/>
    <property type="molecule type" value="Genomic_DNA"/>
</dbReference>
<dbReference type="Proteomes" id="UP000654918">
    <property type="component" value="Unassembled WGS sequence"/>
</dbReference>
<name>A0A8H6JJC1_9PEZI</name>
<feature type="compositionally biased region" description="Polar residues" evidence="1">
    <location>
        <begin position="119"/>
        <end position="131"/>
    </location>
</feature>
<keyword evidence="2" id="KW-0472">Membrane</keyword>
<proteinExistence type="predicted"/>